<dbReference type="InterPro" id="IPR013766">
    <property type="entry name" value="Thioredoxin_domain"/>
</dbReference>
<protein>
    <recommendedName>
        <fullName evidence="1">Thioredoxin domain-containing protein</fullName>
    </recommendedName>
</protein>
<dbReference type="Gene3D" id="3.40.30.10">
    <property type="entry name" value="Glutaredoxin"/>
    <property type="match status" value="1"/>
</dbReference>
<feature type="domain" description="Thioredoxin" evidence="1">
    <location>
        <begin position="18"/>
        <end position="157"/>
    </location>
</feature>
<dbReference type="PROSITE" id="PS51352">
    <property type="entry name" value="THIOREDOXIN_2"/>
    <property type="match status" value="1"/>
</dbReference>
<evidence type="ECO:0000313" key="2">
    <source>
        <dbReference type="EMBL" id="OGI40955.1"/>
    </source>
</evidence>
<dbReference type="EMBL" id="MFSQ01000045">
    <property type="protein sequence ID" value="OGI40955.1"/>
    <property type="molecule type" value="Genomic_DNA"/>
</dbReference>
<dbReference type="InterPro" id="IPR036249">
    <property type="entry name" value="Thioredoxin-like_sf"/>
</dbReference>
<name>A0A1F6T7D4_9PROT</name>
<organism evidence="2 3">
    <name type="scientific">Candidatus Muproteobacteria bacterium RBG_16_62_13</name>
    <dbReference type="NCBI Taxonomy" id="1817756"/>
    <lineage>
        <taxon>Bacteria</taxon>
        <taxon>Pseudomonadati</taxon>
        <taxon>Pseudomonadota</taxon>
        <taxon>Candidatus Muproteobacteria</taxon>
    </lineage>
</organism>
<dbReference type="Proteomes" id="UP000178379">
    <property type="component" value="Unassembled WGS sequence"/>
</dbReference>
<evidence type="ECO:0000259" key="1">
    <source>
        <dbReference type="PROSITE" id="PS51352"/>
    </source>
</evidence>
<sequence>MSVVPCNSFPSPGRALILLFGLLVATVSVAEPPRNYPFVSYNEGLKAQKAGGKPMMIYFGRPGCGYCERTNVEGFGHDDLRKRYSDHFVLSYVDTESGARVTLPSGERITEAELANRYRVKLTPTFVYLDPAGKEVARLFGIQQKKDLAALDHYLANGVYKTKSFRQFLAEQK</sequence>
<reference evidence="2 3" key="1">
    <citation type="journal article" date="2016" name="Nat. Commun.">
        <title>Thousands of microbial genomes shed light on interconnected biogeochemical processes in an aquifer system.</title>
        <authorList>
            <person name="Anantharaman K."/>
            <person name="Brown C.T."/>
            <person name="Hug L.A."/>
            <person name="Sharon I."/>
            <person name="Castelle C.J."/>
            <person name="Probst A.J."/>
            <person name="Thomas B.C."/>
            <person name="Singh A."/>
            <person name="Wilkins M.J."/>
            <person name="Karaoz U."/>
            <person name="Brodie E.L."/>
            <person name="Williams K.H."/>
            <person name="Hubbard S.S."/>
            <person name="Banfield J.F."/>
        </authorList>
    </citation>
    <scope>NUCLEOTIDE SEQUENCE [LARGE SCALE GENOMIC DNA]</scope>
</reference>
<accession>A0A1F6T7D4</accession>
<proteinExistence type="predicted"/>
<dbReference type="Pfam" id="PF13098">
    <property type="entry name" value="Thioredoxin_2"/>
    <property type="match status" value="1"/>
</dbReference>
<evidence type="ECO:0000313" key="3">
    <source>
        <dbReference type="Proteomes" id="UP000178379"/>
    </source>
</evidence>
<dbReference type="InterPro" id="IPR012336">
    <property type="entry name" value="Thioredoxin-like_fold"/>
</dbReference>
<dbReference type="AlphaFoldDB" id="A0A1F6T7D4"/>
<comment type="caution">
    <text evidence="2">The sequence shown here is derived from an EMBL/GenBank/DDBJ whole genome shotgun (WGS) entry which is preliminary data.</text>
</comment>
<gene>
    <name evidence="2" type="ORF">A2140_02335</name>
</gene>
<dbReference type="STRING" id="1817756.A2140_02335"/>
<dbReference type="SUPFAM" id="SSF52833">
    <property type="entry name" value="Thioredoxin-like"/>
    <property type="match status" value="1"/>
</dbReference>